<proteinExistence type="predicted"/>
<reference evidence="3" key="1">
    <citation type="journal article" date="2020" name="Mol. Plant Microbe">
        <title>Rhizobial microsymbionts of the narrowly endemic Oxytropis species growing in Kamchatka are characterized by significant genetic diversity and possess a set of genes that are associated with T3SS and T6SS secretion systems and can affect the development of symbiosis.</title>
        <authorList>
            <person name="Safronova V."/>
            <person name="Guro P."/>
            <person name="Sazanova A."/>
            <person name="Kuznetsova I."/>
            <person name="Belimov A."/>
            <person name="Yakubov V."/>
            <person name="Chirak E."/>
            <person name="Afonin A."/>
            <person name="Gogolev Y."/>
            <person name="Andronov E."/>
            <person name="Tikhonovich I."/>
        </authorList>
    </citation>
    <scope>NUCLEOTIDE SEQUENCE [LARGE SCALE GENOMIC DNA]</scope>
    <source>
        <strain evidence="3">583</strain>
    </source>
</reference>
<dbReference type="RefSeq" id="WP_183458958.1">
    <property type="nucleotide sequence ID" value="NZ_CP050296.1"/>
</dbReference>
<protein>
    <submittedName>
        <fullName evidence="2">Uncharacterized protein</fullName>
    </submittedName>
</protein>
<keyword evidence="1" id="KW-0812">Transmembrane</keyword>
<dbReference type="AlphaFoldDB" id="A0A7G6T091"/>
<evidence type="ECO:0000313" key="2">
    <source>
        <dbReference type="EMBL" id="QND60173.1"/>
    </source>
</evidence>
<keyword evidence="1" id="KW-1133">Transmembrane helix</keyword>
<feature type="transmembrane region" description="Helical" evidence="1">
    <location>
        <begin position="35"/>
        <end position="56"/>
    </location>
</feature>
<organism evidence="2 3">
    <name type="scientific">Mesorhizobium huakuii</name>
    <dbReference type="NCBI Taxonomy" id="28104"/>
    <lineage>
        <taxon>Bacteria</taxon>
        <taxon>Pseudomonadati</taxon>
        <taxon>Pseudomonadota</taxon>
        <taxon>Alphaproteobacteria</taxon>
        <taxon>Hyphomicrobiales</taxon>
        <taxon>Phyllobacteriaceae</taxon>
        <taxon>Mesorhizobium</taxon>
    </lineage>
</organism>
<dbReference type="Proteomes" id="UP000515465">
    <property type="component" value="Chromosome"/>
</dbReference>
<sequence length="66" mass="7301">MLIAISLKVKELRGRRERVYRQAVSRKVKQDRMTVPAIVLASGYAIGVASMIAYWGRNEAAIPIGA</sequence>
<name>A0A7G6T091_9HYPH</name>
<gene>
    <name evidence="2" type="ORF">HB778_29240</name>
</gene>
<dbReference type="EMBL" id="CP050296">
    <property type="protein sequence ID" value="QND60173.1"/>
    <property type="molecule type" value="Genomic_DNA"/>
</dbReference>
<keyword evidence="1" id="KW-0472">Membrane</keyword>
<accession>A0A7G6T091</accession>
<evidence type="ECO:0000313" key="3">
    <source>
        <dbReference type="Proteomes" id="UP000515465"/>
    </source>
</evidence>
<evidence type="ECO:0000256" key="1">
    <source>
        <dbReference type="SAM" id="Phobius"/>
    </source>
</evidence>